<dbReference type="AlphaFoldDB" id="A0A8A6LXI5"/>
<evidence type="ECO:0000259" key="11">
    <source>
        <dbReference type="PROSITE" id="PS50114"/>
    </source>
</evidence>
<reference evidence="12" key="1">
    <citation type="journal article" date="2020" name="bioRxiv">
        <title>Subfunctionalization of paralog transcription factors contributes to regulation of alkaloid pathway branch choice in Catharanthus roseus.</title>
        <authorList>
            <person name="Colinas M."/>
            <person name="Pollier J."/>
            <person name="Vaneechoutte D."/>
            <person name="Malat D.G."/>
            <person name="Schweizer F."/>
            <person name="De Milde L."/>
            <person name="De Clercq R."/>
            <person name="Guedes J.G."/>
            <person name="Martinez-Cortes T."/>
            <person name="Molina Hidalgo F.J."/>
            <person name="Sottomayor M."/>
            <person name="Vandepoele K."/>
            <person name="Goossens A."/>
        </authorList>
    </citation>
    <scope>NUCLEOTIDE SEQUENCE</scope>
</reference>
<evidence type="ECO:0000256" key="6">
    <source>
        <dbReference type="ARBA" id="ARBA00023125"/>
    </source>
</evidence>
<dbReference type="PROSITE" id="PS00344">
    <property type="entry name" value="GATA_ZN_FINGER_1"/>
    <property type="match status" value="1"/>
</dbReference>
<feature type="compositionally biased region" description="Basic and acidic residues" evidence="10">
    <location>
        <begin position="156"/>
        <end position="166"/>
    </location>
</feature>
<accession>A0A8A6LXI5</accession>
<dbReference type="InterPro" id="IPR013088">
    <property type="entry name" value="Znf_NHR/GATA"/>
</dbReference>
<comment type="similarity">
    <text evidence="1">Belongs to the type IV zinc-finger family. Class A subfamily.</text>
</comment>
<gene>
    <name evidence="12" type="ORF">CRO_T112238</name>
</gene>
<keyword evidence="3 9" id="KW-0863">Zinc-finger</keyword>
<feature type="domain" description="GATA-type" evidence="11">
    <location>
        <begin position="182"/>
        <end position="218"/>
    </location>
</feature>
<evidence type="ECO:0000256" key="2">
    <source>
        <dbReference type="ARBA" id="ARBA00022723"/>
    </source>
</evidence>
<evidence type="ECO:0000313" key="12">
    <source>
        <dbReference type="EMBL" id="QTJ02270.1"/>
    </source>
</evidence>
<keyword evidence="4" id="KW-0862">Zinc</keyword>
<dbReference type="EMBL" id="MT414985">
    <property type="protein sequence ID" value="QTJ02270.1"/>
    <property type="molecule type" value="mRNA"/>
</dbReference>
<keyword evidence="5" id="KW-0805">Transcription regulation</keyword>
<evidence type="ECO:0000256" key="4">
    <source>
        <dbReference type="ARBA" id="ARBA00022833"/>
    </source>
</evidence>
<evidence type="ECO:0000256" key="3">
    <source>
        <dbReference type="ARBA" id="ARBA00022771"/>
    </source>
</evidence>
<proteinExistence type="evidence at transcript level"/>
<keyword evidence="6" id="KW-0238">DNA-binding</keyword>
<dbReference type="FunFam" id="3.30.50.10:FF:000018">
    <property type="entry name" value="GATA transcription factor"/>
    <property type="match status" value="1"/>
</dbReference>
<dbReference type="CDD" id="cd00202">
    <property type="entry name" value="ZnF_GATA"/>
    <property type="match status" value="1"/>
</dbReference>
<sequence length="262" mass="29177">MECFKNHLPVSENLHSNSSQLKELPEVASKNGSLDDLFASHGSEEGDMALEWLSTFVEDCFTSTGNCLPPPPPPPKLHPLKNVDTFLNPKPAEKIQKTSSFPLERIVIPGKARSKRKRGSSILKTRSQFSSFCWSNNQDDPPTLLQQAYWLAESELIKPEKDEKQEQTAVDGGGGGNGQQQQQQSRRCSHCQAQKTPQWRGGPLGPKTLCNACGVRYKSGRLLPEYRPAKSPTFLTFKHSNSHKKVMEMRMALSHSHPPSNS</sequence>
<evidence type="ECO:0000256" key="5">
    <source>
        <dbReference type="ARBA" id="ARBA00023015"/>
    </source>
</evidence>
<organism evidence="12">
    <name type="scientific">Catharanthus roseus</name>
    <name type="common">Madagascar periwinkle</name>
    <name type="synonym">Vinca rosea</name>
    <dbReference type="NCBI Taxonomy" id="4058"/>
    <lineage>
        <taxon>Eukaryota</taxon>
        <taxon>Viridiplantae</taxon>
        <taxon>Streptophyta</taxon>
        <taxon>Embryophyta</taxon>
        <taxon>Tracheophyta</taxon>
        <taxon>Spermatophyta</taxon>
        <taxon>Magnoliopsida</taxon>
        <taxon>eudicotyledons</taxon>
        <taxon>Gunneridae</taxon>
        <taxon>Pentapetalae</taxon>
        <taxon>asterids</taxon>
        <taxon>lamiids</taxon>
        <taxon>Gentianales</taxon>
        <taxon>Apocynaceae</taxon>
        <taxon>Rauvolfioideae</taxon>
        <taxon>Vinceae</taxon>
        <taxon>Catharanthinae</taxon>
        <taxon>Catharanthus</taxon>
    </lineage>
</organism>
<dbReference type="GO" id="GO:0005634">
    <property type="term" value="C:nucleus"/>
    <property type="evidence" value="ECO:0007669"/>
    <property type="project" value="TreeGrafter"/>
</dbReference>
<dbReference type="InterPro" id="IPR000679">
    <property type="entry name" value="Znf_GATA"/>
</dbReference>
<keyword evidence="2" id="KW-0479">Metal-binding</keyword>
<keyword evidence="7" id="KW-0010">Activator</keyword>
<dbReference type="GO" id="GO:0030154">
    <property type="term" value="P:cell differentiation"/>
    <property type="evidence" value="ECO:0007669"/>
    <property type="project" value="TreeGrafter"/>
</dbReference>
<feature type="region of interest" description="Disordered" evidence="10">
    <location>
        <begin position="156"/>
        <end position="189"/>
    </location>
</feature>
<dbReference type="InterPro" id="IPR051140">
    <property type="entry name" value="GATA_TF"/>
</dbReference>
<keyword evidence="8" id="KW-0804">Transcription</keyword>
<protein>
    <submittedName>
        <fullName evidence="12">GATA type transcription factor</fullName>
    </submittedName>
</protein>
<dbReference type="OrthoDB" id="2162994at2759"/>
<dbReference type="PROSITE" id="PS50114">
    <property type="entry name" value="GATA_ZN_FINGER_2"/>
    <property type="match status" value="1"/>
</dbReference>
<dbReference type="Gene3D" id="3.30.50.10">
    <property type="entry name" value="Erythroid Transcription Factor GATA-1, subunit A"/>
    <property type="match status" value="1"/>
</dbReference>
<evidence type="ECO:0000256" key="9">
    <source>
        <dbReference type="PROSITE-ProRule" id="PRU00094"/>
    </source>
</evidence>
<dbReference type="PANTHER" id="PTHR45658:SF143">
    <property type="entry name" value="GATA-TYPE DOMAIN-CONTAINING PROTEIN"/>
    <property type="match status" value="1"/>
</dbReference>
<dbReference type="Pfam" id="PF00320">
    <property type="entry name" value="GATA"/>
    <property type="match status" value="1"/>
</dbReference>
<dbReference type="GO" id="GO:0006355">
    <property type="term" value="P:regulation of DNA-templated transcription"/>
    <property type="evidence" value="ECO:0007669"/>
    <property type="project" value="InterPro"/>
</dbReference>
<dbReference type="PANTHER" id="PTHR45658">
    <property type="entry name" value="GATA TRANSCRIPTION FACTOR"/>
    <property type="match status" value="1"/>
</dbReference>
<evidence type="ECO:0000256" key="1">
    <source>
        <dbReference type="ARBA" id="ARBA00005694"/>
    </source>
</evidence>
<dbReference type="GO" id="GO:0008270">
    <property type="term" value="F:zinc ion binding"/>
    <property type="evidence" value="ECO:0007669"/>
    <property type="project" value="UniProtKB-KW"/>
</dbReference>
<name>A0A8A6LXI5_CATRO</name>
<dbReference type="GO" id="GO:0043565">
    <property type="term" value="F:sequence-specific DNA binding"/>
    <property type="evidence" value="ECO:0007669"/>
    <property type="project" value="InterPro"/>
</dbReference>
<evidence type="ECO:0000256" key="7">
    <source>
        <dbReference type="ARBA" id="ARBA00023159"/>
    </source>
</evidence>
<evidence type="ECO:0000256" key="8">
    <source>
        <dbReference type="ARBA" id="ARBA00023163"/>
    </source>
</evidence>
<evidence type="ECO:0000256" key="10">
    <source>
        <dbReference type="SAM" id="MobiDB-lite"/>
    </source>
</evidence>
<dbReference type="SMART" id="SM00401">
    <property type="entry name" value="ZnF_GATA"/>
    <property type="match status" value="1"/>
</dbReference>
<dbReference type="SUPFAM" id="SSF57716">
    <property type="entry name" value="Glucocorticoid receptor-like (DNA-binding domain)"/>
    <property type="match status" value="1"/>
</dbReference>